<dbReference type="AlphaFoldDB" id="A0A1I8EU78"/>
<evidence type="ECO:0000256" key="1">
    <source>
        <dbReference type="SAM" id="Phobius"/>
    </source>
</evidence>
<dbReference type="Proteomes" id="UP000093561">
    <property type="component" value="Unassembled WGS sequence"/>
</dbReference>
<keyword evidence="1" id="KW-0472">Membrane</keyword>
<reference evidence="2" key="2">
    <citation type="journal article" date="2016" name="Mol. Ecol.">
        <title>Population genomics of the filarial nematode parasite Wuchereria bancrofti from mosquitoes.</title>
        <authorList>
            <person name="Small S.T."/>
            <person name="Reimer L.J."/>
            <person name="Tisch D.J."/>
            <person name="King C.L."/>
            <person name="Christensen B.M."/>
            <person name="Siba P.M."/>
            <person name="Kazura J.W."/>
            <person name="Serre D."/>
            <person name="Zimmerman P.A."/>
        </authorList>
    </citation>
    <scope>NUCLEOTIDE SEQUENCE</scope>
    <source>
        <strain evidence="2">pt0022</strain>
    </source>
</reference>
<accession>A0A1I8EU78</accession>
<organism evidence="3">
    <name type="scientific">Wuchereria bancrofti</name>
    <dbReference type="NCBI Taxonomy" id="6293"/>
    <lineage>
        <taxon>Eukaryota</taxon>
        <taxon>Metazoa</taxon>
        <taxon>Ecdysozoa</taxon>
        <taxon>Nematoda</taxon>
        <taxon>Chromadorea</taxon>
        <taxon>Rhabditida</taxon>
        <taxon>Spirurina</taxon>
        <taxon>Spiruromorpha</taxon>
        <taxon>Filarioidea</taxon>
        <taxon>Onchocercidae</taxon>
        <taxon>Wuchereria</taxon>
    </lineage>
</organism>
<keyword evidence="1" id="KW-1133">Transmembrane helix</keyword>
<protein>
    <submittedName>
        <fullName evidence="3 4">Uncharacterized protein</fullName>
    </submittedName>
</protein>
<sequence length="111" mass="12859">MQGETINKYLLIFTFTVALIALIILLFIFLKDKFCQRKNHYSKHSYRQTIPPQQQNEFNEILHDTPNKILLRSDGAIPIDLPDLDYIDERSIHLVSPTIVVHSLKNSPVSL</sequence>
<evidence type="ECO:0000313" key="2">
    <source>
        <dbReference type="Proteomes" id="UP000093561"/>
    </source>
</evidence>
<dbReference type="WBParaSite" id="mrna-Wban_04849">
    <property type="protein sequence ID" value="mrna-Wban_04849"/>
    <property type="gene ID" value="Wban_04849"/>
</dbReference>
<reference evidence="2" key="1">
    <citation type="submission" date="2015-03" db="EMBL/GenBank/DDBJ databases">
        <title>Wuchereria bancrofti Genome Sequencing Papua New Guinea Strain.</title>
        <authorList>
            <person name="Small S.T."/>
            <person name="Serre D."/>
            <person name="Zimmerman P.A."/>
        </authorList>
    </citation>
    <scope>NUCLEOTIDE SEQUENCE [LARGE SCALE GENOMIC DNA]</scope>
    <source>
        <strain evidence="2">pt0022</strain>
    </source>
</reference>
<feature type="transmembrane region" description="Helical" evidence="1">
    <location>
        <begin position="6"/>
        <end position="30"/>
    </location>
</feature>
<name>A0A1I8EU78_WUCBA</name>
<reference evidence="3" key="3">
    <citation type="submission" date="2016-11" db="UniProtKB">
        <authorList>
            <consortium name="WormBaseParasite"/>
        </authorList>
    </citation>
    <scope>IDENTIFICATION</scope>
    <source>
        <strain evidence="3 4">pt0022</strain>
    </source>
</reference>
<keyword evidence="1" id="KW-0812">Transmembrane</keyword>
<dbReference type="WBParaSite" id="maker-PairedContig_529-snap-gene-0.2-mRNA-1">
    <property type="protein sequence ID" value="maker-PairedContig_529-snap-gene-0.2-mRNA-1"/>
    <property type="gene ID" value="maker-PairedContig_529-snap-gene-0.2"/>
</dbReference>
<proteinExistence type="predicted"/>
<evidence type="ECO:0000313" key="3">
    <source>
        <dbReference type="WBParaSite" id="maker-PairedContig_529-snap-gene-0.2-mRNA-1"/>
    </source>
</evidence>
<evidence type="ECO:0000313" key="4">
    <source>
        <dbReference type="WBParaSite" id="mrna-Wban_04849"/>
    </source>
</evidence>